<name>A0ABU0H9Q8_9HYPH</name>
<dbReference type="InterPro" id="IPR007067">
    <property type="entry name" value="Tail_sheath"/>
</dbReference>
<proteinExistence type="inferred from homology"/>
<sequence>MSISFNQIPANWRLPLYYAEVDPSKAGQNVLDQPALIWGHKLASGSATLDVPVPVGSLNQAQALFGIGSMLERSVAAFLKNDQASEIWCIPVAEPAAGVVAAGSFTVTGPATAAGTLSVYIAGQLVEIAVASGDTATAIATALAAAINGSATLPVTAAAAAGVVTTTARWKGLTGNDIRLAVNLGGVSAGQALPGGVGVAIVQMTGGTGTPLLGNAIAGLGDDPYEYVSFPWNDSTSLNAIEAEFGFGDAGRWGWLRQLYGHVFSAYRGTYSSLIAFGAGRNSGVTSILEIEPDMPTPIWEVAAAYTAQAARSLLNDPARPLQTLPLYGVAGAPKGSRFRASERNTLTMSGFAVQDVRADGTVQIVREQTTYQTNAYGVTDTAYGLVTTLATLARLFRNQKQVITSKYGRHKLANNGTRFGPGQAIVTPNTIRAELVAQYAADEYDGLVENLAAFKTGLIVERDSGNPDRLNILYDPDLVNQLRMFAVLAQFRLQFAANASETTA</sequence>
<organism evidence="3 4">
    <name type="scientific">Kaistia dalseonensis</name>
    <dbReference type="NCBI Taxonomy" id="410840"/>
    <lineage>
        <taxon>Bacteria</taxon>
        <taxon>Pseudomonadati</taxon>
        <taxon>Pseudomonadota</taxon>
        <taxon>Alphaproteobacteria</taxon>
        <taxon>Hyphomicrobiales</taxon>
        <taxon>Kaistiaceae</taxon>
        <taxon>Kaistia</taxon>
    </lineage>
</organism>
<dbReference type="Proteomes" id="UP001241603">
    <property type="component" value="Unassembled WGS sequence"/>
</dbReference>
<dbReference type="RefSeq" id="WP_266349961.1">
    <property type="nucleotide sequence ID" value="NZ_JAPKNG010000005.1"/>
</dbReference>
<evidence type="ECO:0000256" key="1">
    <source>
        <dbReference type="ARBA" id="ARBA00008005"/>
    </source>
</evidence>
<dbReference type="Pfam" id="PF17482">
    <property type="entry name" value="Phage_sheath_1C"/>
    <property type="match status" value="1"/>
</dbReference>
<evidence type="ECO:0000259" key="2">
    <source>
        <dbReference type="Pfam" id="PF17482"/>
    </source>
</evidence>
<evidence type="ECO:0000313" key="3">
    <source>
        <dbReference type="EMBL" id="MDQ0439057.1"/>
    </source>
</evidence>
<dbReference type="InterPro" id="IPR020287">
    <property type="entry name" value="Tail_sheath_C"/>
</dbReference>
<keyword evidence="4" id="KW-1185">Reference proteome</keyword>
<dbReference type="EMBL" id="JAUSVO010000005">
    <property type="protein sequence ID" value="MDQ0439057.1"/>
    <property type="molecule type" value="Genomic_DNA"/>
</dbReference>
<reference evidence="3 4" key="1">
    <citation type="submission" date="2023-07" db="EMBL/GenBank/DDBJ databases">
        <title>Genomic Encyclopedia of Type Strains, Phase IV (KMG-IV): sequencing the most valuable type-strain genomes for metagenomic binning, comparative biology and taxonomic classification.</title>
        <authorList>
            <person name="Goeker M."/>
        </authorList>
    </citation>
    <scope>NUCLEOTIDE SEQUENCE [LARGE SCALE GENOMIC DNA]</scope>
    <source>
        <strain evidence="3 4">B6-8</strain>
    </source>
</reference>
<protein>
    <submittedName>
        <fullName evidence="3">Phage tail sheath gpL-like</fullName>
    </submittedName>
</protein>
<feature type="domain" description="Tail sheath protein C-terminal" evidence="2">
    <location>
        <begin position="380"/>
        <end position="492"/>
    </location>
</feature>
<gene>
    <name evidence="3" type="ORF">QO014_003458</name>
</gene>
<comment type="similarity">
    <text evidence="1">Belongs to the myoviridae tail sheath protein family.</text>
</comment>
<dbReference type="PIRSF" id="PIRSF007349">
    <property type="entry name" value="Tsp_L"/>
    <property type="match status" value="1"/>
</dbReference>
<accession>A0ABU0H9Q8</accession>
<evidence type="ECO:0000313" key="4">
    <source>
        <dbReference type="Proteomes" id="UP001241603"/>
    </source>
</evidence>
<comment type="caution">
    <text evidence="3">The sequence shown here is derived from an EMBL/GenBank/DDBJ whole genome shotgun (WGS) entry which is preliminary data.</text>
</comment>